<dbReference type="InterPro" id="IPR000259">
    <property type="entry name" value="Adhesion_dom_fimbrial"/>
</dbReference>
<gene>
    <name evidence="8" type="ORF">CHU32_22835</name>
    <name evidence="7" type="ORF">CHU33_22975</name>
</gene>
<sequence length="333" mass="36133">MKLYFLFFTCLLIANRCLAQICQNVNGTATEINYDLSTTLSAAQNQPGQTVQLAKSQEVNVQAVCPAGSSPTGRTYRSYTTPFAVVETSGRWKYLKLDPDYLEGAMEIQDSAAGAVYPPINYAYMGYDENVNNGNPFYIRDSNLLFQIKIVRSFIGTVVIPTKDMFSVYVTTTQNDPLSTVVYHITYSGSVTVPQSCEINAGQTLLIDFGTLNSGSFKHAGEKPEGARTRSFNVPVKCNGTTSQVHLSMRVQATPDTHFSQSIASDNPDVGVVVTNNQGSILTPDDPNSTVPFTTDDTGNATIPLQAYPVSTTGITPEEGTFTSLASIRVDFD</sequence>
<dbReference type="EMBL" id="PQGD01000023">
    <property type="protein sequence ID" value="POP43750.1"/>
    <property type="molecule type" value="Genomic_DNA"/>
</dbReference>
<evidence type="ECO:0000313" key="10">
    <source>
        <dbReference type="Proteomes" id="UP000247005"/>
    </source>
</evidence>
<dbReference type="PANTHER" id="PTHR33420">
    <property type="entry name" value="FIMBRIAL SUBUNIT ELFA-RELATED"/>
    <property type="match status" value="1"/>
</dbReference>
<comment type="subcellular location">
    <subcellularLocation>
        <location evidence="1">Fimbrium</location>
    </subcellularLocation>
</comment>
<feature type="chain" id="PRO_5015130613" evidence="5">
    <location>
        <begin position="20"/>
        <end position="333"/>
    </location>
</feature>
<dbReference type="RefSeq" id="WP_103678317.1">
    <property type="nucleotide sequence ID" value="NZ_PQGD01000023.1"/>
</dbReference>
<evidence type="ECO:0000256" key="5">
    <source>
        <dbReference type="SAM" id="SignalP"/>
    </source>
</evidence>
<dbReference type="Proteomes" id="UP000247005">
    <property type="component" value="Unassembled WGS sequence"/>
</dbReference>
<feature type="signal peptide" evidence="5">
    <location>
        <begin position="1"/>
        <end position="19"/>
    </location>
</feature>
<organism evidence="8 10">
    <name type="scientific">Superficieibacter electus</name>
    <dbReference type="NCBI Taxonomy" id="2022662"/>
    <lineage>
        <taxon>Bacteria</taxon>
        <taxon>Pseudomonadati</taxon>
        <taxon>Pseudomonadota</taxon>
        <taxon>Gammaproteobacteria</taxon>
        <taxon>Enterobacterales</taxon>
        <taxon>Enterobacteriaceae</taxon>
        <taxon>Superficieibacter</taxon>
    </lineage>
</organism>
<keyword evidence="9" id="KW-1185">Reference proteome</keyword>
<evidence type="ECO:0000259" key="6">
    <source>
        <dbReference type="Pfam" id="PF00419"/>
    </source>
</evidence>
<dbReference type="Gene3D" id="2.60.40.1090">
    <property type="entry name" value="Fimbrial-type adhesion domain"/>
    <property type="match status" value="1"/>
</dbReference>
<dbReference type="InterPro" id="IPR008966">
    <property type="entry name" value="Adhesion_dom_sf"/>
</dbReference>
<proteinExistence type="inferred from homology"/>
<dbReference type="AlphaFoldDB" id="A0A2P5GJD8"/>
<protein>
    <submittedName>
        <fullName evidence="8">Fimbrial protein</fullName>
    </submittedName>
</protein>
<comment type="similarity">
    <text evidence="2">Belongs to the fimbrial protein family.</text>
</comment>
<evidence type="ECO:0000256" key="3">
    <source>
        <dbReference type="ARBA" id="ARBA00022729"/>
    </source>
</evidence>
<keyword evidence="4" id="KW-0281">Fimbrium</keyword>
<evidence type="ECO:0000313" key="9">
    <source>
        <dbReference type="Proteomes" id="UP000237073"/>
    </source>
</evidence>
<dbReference type="InterPro" id="IPR050263">
    <property type="entry name" value="Bact_Fimbrial_Adh_Pro"/>
</dbReference>
<evidence type="ECO:0000256" key="2">
    <source>
        <dbReference type="ARBA" id="ARBA00006671"/>
    </source>
</evidence>
<keyword evidence="3 5" id="KW-0732">Signal</keyword>
<comment type="caution">
    <text evidence="8">The sequence shown here is derived from an EMBL/GenBank/DDBJ whole genome shotgun (WGS) entry which is preliminary data.</text>
</comment>
<dbReference type="Pfam" id="PF00419">
    <property type="entry name" value="Fimbrial"/>
    <property type="match status" value="1"/>
</dbReference>
<name>A0A2P5GJD8_9ENTR</name>
<dbReference type="GO" id="GO:0009289">
    <property type="term" value="C:pilus"/>
    <property type="evidence" value="ECO:0007669"/>
    <property type="project" value="UniProtKB-SubCell"/>
</dbReference>
<feature type="domain" description="Fimbrial-type adhesion" evidence="6">
    <location>
        <begin position="186"/>
        <end position="333"/>
    </location>
</feature>
<accession>A0A2P5GJD8</accession>
<dbReference type="EMBL" id="PQGE01000027">
    <property type="protein sequence ID" value="POP41352.1"/>
    <property type="molecule type" value="Genomic_DNA"/>
</dbReference>
<dbReference type="GO" id="GO:0043709">
    <property type="term" value="P:cell adhesion involved in single-species biofilm formation"/>
    <property type="evidence" value="ECO:0007669"/>
    <property type="project" value="TreeGrafter"/>
</dbReference>
<evidence type="ECO:0000313" key="8">
    <source>
        <dbReference type="EMBL" id="POP43750.1"/>
    </source>
</evidence>
<evidence type="ECO:0000256" key="4">
    <source>
        <dbReference type="ARBA" id="ARBA00023263"/>
    </source>
</evidence>
<evidence type="ECO:0000313" key="7">
    <source>
        <dbReference type="EMBL" id="POP41352.1"/>
    </source>
</evidence>
<dbReference type="PANTHER" id="PTHR33420:SF31">
    <property type="entry name" value="TYPE 1 FIMBRIN D-MANNOSE SPECIFIC ADHESIN"/>
    <property type="match status" value="1"/>
</dbReference>
<dbReference type="InterPro" id="IPR036937">
    <property type="entry name" value="Adhesion_dom_fimbrial_sf"/>
</dbReference>
<dbReference type="OrthoDB" id="8582771at2"/>
<dbReference type="Proteomes" id="UP000237073">
    <property type="component" value="Unassembled WGS sequence"/>
</dbReference>
<evidence type="ECO:0000256" key="1">
    <source>
        <dbReference type="ARBA" id="ARBA00004561"/>
    </source>
</evidence>
<dbReference type="SUPFAM" id="SSF49401">
    <property type="entry name" value="Bacterial adhesins"/>
    <property type="match status" value="1"/>
</dbReference>
<reference evidence="9 10" key="1">
    <citation type="submission" date="2018-01" db="EMBL/GenBank/DDBJ databases">
        <title>Superficieibacter electus gen. nov., sp. nov., an extended-spectrum beta-lactamase possessing member of the Enterobacteriaceae family, isolated from intensive care unit surfaces.</title>
        <authorList>
            <person name="Potter R.F."/>
            <person name="D'Souza A.W."/>
        </authorList>
    </citation>
    <scope>NUCLEOTIDE SEQUENCE [LARGE SCALE GENOMIC DNA]</scope>
    <source>
        <strain evidence="8 10">BP-1</strain>
        <strain evidence="7 9">BP-2</strain>
    </source>
</reference>